<dbReference type="PANTHER" id="PTHR42085:SF1">
    <property type="entry name" value="F-BOX DOMAIN-CONTAINING PROTEIN"/>
    <property type="match status" value="1"/>
</dbReference>
<dbReference type="EMBL" id="JAXOVC010000014">
    <property type="protein sequence ID" value="KAK4494389.1"/>
    <property type="molecule type" value="Genomic_DNA"/>
</dbReference>
<dbReference type="PANTHER" id="PTHR42085">
    <property type="entry name" value="F-BOX DOMAIN-CONTAINING PROTEIN"/>
    <property type="match status" value="1"/>
</dbReference>
<protein>
    <submittedName>
        <fullName evidence="1">Uncharacterized protein</fullName>
    </submittedName>
</protein>
<reference evidence="1 2" key="1">
    <citation type="journal article" date="2023" name="G3 (Bethesda)">
        <title>A chromosome-level genome assembly of Zasmidium syzygii isolated from banana leaves.</title>
        <authorList>
            <person name="van Westerhoven A.C."/>
            <person name="Mehrabi R."/>
            <person name="Talebi R."/>
            <person name="Steentjes M.B.F."/>
            <person name="Corcolon B."/>
            <person name="Chong P.A."/>
            <person name="Kema G.H.J."/>
            <person name="Seidl M.F."/>
        </authorList>
    </citation>
    <scope>NUCLEOTIDE SEQUENCE [LARGE SCALE GENOMIC DNA]</scope>
    <source>
        <strain evidence="1 2">P124</strain>
    </source>
</reference>
<name>A0ABR0DZ04_ZASCE</name>
<proteinExistence type="predicted"/>
<accession>A0ABR0DZ04</accession>
<dbReference type="Proteomes" id="UP001305779">
    <property type="component" value="Unassembled WGS sequence"/>
</dbReference>
<keyword evidence="2" id="KW-1185">Reference proteome</keyword>
<evidence type="ECO:0000313" key="2">
    <source>
        <dbReference type="Proteomes" id="UP001305779"/>
    </source>
</evidence>
<sequence length="354" mass="41046">MARRKTTSSLRTTPVDRSARPTTFLDLPPELRNTIYELAFDSLVVFYPKPTPSNKKGRARYPGIIMASRQTFRECLLLYYSSVNLYFGATDKMLSFLAKLGAKKRTLLKNDVYFDADFEIIIDSPQPQPTIVPNATKQMAPIVRRMRDSGATLRPGVLKLRIRCWWGGRPISFLCWPDENAGFFSLPRELRDIIYEYALTMQVDLRMASPHAHNNGLLSTCKQTRSESLKLYYSLSTFRVSTQRHCIRFLCSGPPELRRLINDVEIETLCPGCKKHKYTAFKLDLASLRDRRVMIVMQRICNEKWLNEIHDILVTSGVFLRRDISKCEVYVWDGKRNVWIWTSKPEEEPMPSML</sequence>
<organism evidence="1 2">
    <name type="scientific">Zasmidium cellare</name>
    <name type="common">Wine cellar mold</name>
    <name type="synonym">Racodium cellare</name>
    <dbReference type="NCBI Taxonomy" id="395010"/>
    <lineage>
        <taxon>Eukaryota</taxon>
        <taxon>Fungi</taxon>
        <taxon>Dikarya</taxon>
        <taxon>Ascomycota</taxon>
        <taxon>Pezizomycotina</taxon>
        <taxon>Dothideomycetes</taxon>
        <taxon>Dothideomycetidae</taxon>
        <taxon>Mycosphaerellales</taxon>
        <taxon>Mycosphaerellaceae</taxon>
        <taxon>Zasmidium</taxon>
    </lineage>
</organism>
<gene>
    <name evidence="1" type="ORF">PRZ48_014687</name>
</gene>
<comment type="caution">
    <text evidence="1">The sequence shown here is derived from an EMBL/GenBank/DDBJ whole genome shotgun (WGS) entry which is preliminary data.</text>
</comment>
<evidence type="ECO:0000313" key="1">
    <source>
        <dbReference type="EMBL" id="KAK4494389.1"/>
    </source>
</evidence>
<dbReference type="InterPro" id="IPR038883">
    <property type="entry name" value="AN11006-like"/>
</dbReference>